<dbReference type="InterPro" id="IPR013406">
    <property type="entry name" value="CHP02574_addiction_mod"/>
</dbReference>
<name>A0ABX2CDC7_9BRAD</name>
<gene>
    <name evidence="1" type="ORF">HL667_14625</name>
</gene>
<dbReference type="Proteomes" id="UP000886476">
    <property type="component" value="Unassembled WGS sequence"/>
</dbReference>
<dbReference type="Pfam" id="PF09720">
    <property type="entry name" value="Unstab_antitox"/>
    <property type="match status" value="1"/>
</dbReference>
<keyword evidence="2" id="KW-1185">Reference proteome</keyword>
<dbReference type="EMBL" id="JABFDN010000004">
    <property type="protein sequence ID" value="NPU66236.1"/>
    <property type="molecule type" value="Genomic_DNA"/>
</dbReference>
<evidence type="ECO:0000313" key="1">
    <source>
        <dbReference type="EMBL" id="NPU66236.1"/>
    </source>
</evidence>
<evidence type="ECO:0000313" key="2">
    <source>
        <dbReference type="Proteomes" id="UP000886476"/>
    </source>
</evidence>
<organism evidence="1 2">
    <name type="scientific">Bradyrhizobium aeschynomenes</name>
    <dbReference type="NCBI Taxonomy" id="2734909"/>
    <lineage>
        <taxon>Bacteria</taxon>
        <taxon>Pseudomonadati</taxon>
        <taxon>Pseudomonadota</taxon>
        <taxon>Alphaproteobacteria</taxon>
        <taxon>Hyphomicrobiales</taxon>
        <taxon>Nitrobacteraceae</taxon>
        <taxon>Bradyrhizobium</taxon>
    </lineage>
</organism>
<comment type="caution">
    <text evidence="1">The sequence shown here is derived from an EMBL/GenBank/DDBJ whole genome shotgun (WGS) entry which is preliminary data.</text>
</comment>
<dbReference type="NCBIfam" id="TIGR02574">
    <property type="entry name" value="stabl_TIGR02574"/>
    <property type="match status" value="1"/>
</dbReference>
<reference evidence="1" key="1">
    <citation type="submission" date="2020-05" db="EMBL/GenBank/DDBJ databases">
        <title>Nod-independent and nitrogen-fixing Bradyrhizobium aeschynomene sp. nov. isolated from nodules of Aeschynomene indica.</title>
        <authorList>
            <person name="Zhang Z."/>
        </authorList>
    </citation>
    <scope>NUCLEOTIDE SEQUENCE</scope>
    <source>
        <strain evidence="1">83012</strain>
    </source>
</reference>
<accession>A0ABX2CDC7</accession>
<proteinExistence type="predicted"/>
<evidence type="ECO:0008006" key="3">
    <source>
        <dbReference type="Google" id="ProtNLM"/>
    </source>
</evidence>
<dbReference type="RefSeq" id="WP_172111336.1">
    <property type="nucleotide sequence ID" value="NZ_JABFDN010000004.1"/>
</dbReference>
<sequence length="84" mass="9288">MTPQDIATLTPQERFDLLTDLWDSLSAEGVRLTPAQEAELAQRAASLGYAHDELDWTKPLLAEAIAEIERGEGVPLSELEVRLD</sequence>
<protein>
    <recommendedName>
        <fullName evidence="3">Addiction module component</fullName>
    </recommendedName>
</protein>